<sequence length="287" mass="32742">ELASGHAEPYLQSGAYYLNLIRTVEDRRAGTVLPCIILYAAGPHIGFSGAAFSRKIRQDVLTPLLGTDFHHCDEDAFCILVHALRAYKNAVIALEHYYAVDLPLIQARPPAKMPQLLFPYPMAYHDTNGREVGFKYIEPMDTGTLIFRGVTDHDSRPIVIKFTHRYSKVVHDWCADHLCAPKLLACERIPGRWFMVVMESVPLHEYCNLSRQRYLLSHEQMQHVRENVEKFVSKLWEANFVHGDLRDANILVNADGTDFKVVDFDWSGAIGEARYPSNMNTVTVRRP</sequence>
<dbReference type="Gene3D" id="1.10.510.10">
    <property type="entry name" value="Transferase(Phosphotransferase) domain 1"/>
    <property type="match status" value="1"/>
</dbReference>
<reference evidence="2 3" key="1">
    <citation type="journal article" date="2016" name="Mol. Biol. Evol.">
        <title>Comparative Genomics of Early-Diverging Mushroom-Forming Fungi Provides Insights into the Origins of Lignocellulose Decay Capabilities.</title>
        <authorList>
            <person name="Nagy L.G."/>
            <person name="Riley R."/>
            <person name="Tritt A."/>
            <person name="Adam C."/>
            <person name="Daum C."/>
            <person name="Floudas D."/>
            <person name="Sun H."/>
            <person name="Yadav J.S."/>
            <person name="Pangilinan J."/>
            <person name="Larsson K.H."/>
            <person name="Matsuura K."/>
            <person name="Barry K."/>
            <person name="Labutti K."/>
            <person name="Kuo R."/>
            <person name="Ohm R.A."/>
            <person name="Bhattacharya S.S."/>
            <person name="Shirouzu T."/>
            <person name="Yoshinaga Y."/>
            <person name="Martin F.M."/>
            <person name="Grigoriev I.V."/>
            <person name="Hibbett D.S."/>
        </authorList>
    </citation>
    <scope>NUCLEOTIDE SEQUENCE [LARGE SCALE GENOMIC DNA]</scope>
    <source>
        <strain evidence="2 3">93-53</strain>
    </source>
</reference>
<dbReference type="InterPro" id="IPR011009">
    <property type="entry name" value="Kinase-like_dom_sf"/>
</dbReference>
<protein>
    <recommendedName>
        <fullName evidence="1">Protein kinase domain-containing protein</fullName>
    </recommendedName>
</protein>
<dbReference type="GO" id="GO:0005524">
    <property type="term" value="F:ATP binding"/>
    <property type="evidence" value="ECO:0007669"/>
    <property type="project" value="InterPro"/>
</dbReference>
<feature type="domain" description="Protein kinase" evidence="1">
    <location>
        <begin position="102"/>
        <end position="287"/>
    </location>
</feature>
<dbReference type="GO" id="GO:0004672">
    <property type="term" value="F:protein kinase activity"/>
    <property type="evidence" value="ECO:0007669"/>
    <property type="project" value="InterPro"/>
</dbReference>
<dbReference type="RefSeq" id="XP_040764945.1">
    <property type="nucleotide sequence ID" value="XM_040903265.1"/>
</dbReference>
<dbReference type="InParanoid" id="A0A165EJV9"/>
<keyword evidence="3" id="KW-1185">Reference proteome</keyword>
<feature type="non-terminal residue" evidence="2">
    <location>
        <position position="287"/>
    </location>
</feature>
<dbReference type="Pfam" id="PF00069">
    <property type="entry name" value="Pkinase"/>
    <property type="match status" value="1"/>
</dbReference>
<accession>A0A165EJV9</accession>
<organism evidence="2 3">
    <name type="scientific">Laetiporus sulphureus 93-53</name>
    <dbReference type="NCBI Taxonomy" id="1314785"/>
    <lineage>
        <taxon>Eukaryota</taxon>
        <taxon>Fungi</taxon>
        <taxon>Dikarya</taxon>
        <taxon>Basidiomycota</taxon>
        <taxon>Agaricomycotina</taxon>
        <taxon>Agaricomycetes</taxon>
        <taxon>Polyporales</taxon>
        <taxon>Laetiporus</taxon>
    </lineage>
</organism>
<evidence type="ECO:0000313" key="3">
    <source>
        <dbReference type="Proteomes" id="UP000076871"/>
    </source>
</evidence>
<dbReference type="InterPro" id="IPR000719">
    <property type="entry name" value="Prot_kinase_dom"/>
</dbReference>
<dbReference type="Proteomes" id="UP000076871">
    <property type="component" value="Unassembled WGS sequence"/>
</dbReference>
<dbReference type="EMBL" id="KV427620">
    <property type="protein sequence ID" value="KZT07205.1"/>
    <property type="molecule type" value="Genomic_DNA"/>
</dbReference>
<gene>
    <name evidence="2" type="ORF">LAESUDRAFT_620559</name>
</gene>
<proteinExistence type="predicted"/>
<dbReference type="SUPFAM" id="SSF56112">
    <property type="entry name" value="Protein kinase-like (PK-like)"/>
    <property type="match status" value="1"/>
</dbReference>
<name>A0A165EJV9_9APHY</name>
<dbReference type="GeneID" id="63820296"/>
<dbReference type="OrthoDB" id="2753408at2759"/>
<dbReference type="PROSITE" id="PS50011">
    <property type="entry name" value="PROTEIN_KINASE_DOM"/>
    <property type="match status" value="1"/>
</dbReference>
<evidence type="ECO:0000259" key="1">
    <source>
        <dbReference type="PROSITE" id="PS50011"/>
    </source>
</evidence>
<evidence type="ECO:0000313" key="2">
    <source>
        <dbReference type="EMBL" id="KZT07205.1"/>
    </source>
</evidence>
<dbReference type="AlphaFoldDB" id="A0A165EJV9"/>
<feature type="non-terminal residue" evidence="2">
    <location>
        <position position="1"/>
    </location>
</feature>